<sequence>MKTRYYETVLYLTILVLSLVSLSLALKVKELEARPIEIVYQVDSAGAVGTGVVTSKSEHDGRYTLVFERTWELMTKETCIKCGKDRTWFLSKYCFSCMNEENEKKLTNDILSGEVVETECEDDIVCPWCGTRYEPFDVDESYSFMDEEKHTTHCYECDNDFIYQAEVSITFSTRRS</sequence>
<dbReference type="EMBL" id="JBEPLN010000016">
    <property type="protein sequence ID" value="MET3634454.1"/>
    <property type="molecule type" value="Genomic_DNA"/>
</dbReference>
<dbReference type="RefSeq" id="WP_354368837.1">
    <property type="nucleotide sequence ID" value="NZ_JBEPLN010000016.1"/>
</dbReference>
<organism evidence="1 2">
    <name type="scientific">Streptococcus porcorum</name>
    <dbReference type="NCBI Taxonomy" id="701526"/>
    <lineage>
        <taxon>Bacteria</taxon>
        <taxon>Bacillati</taxon>
        <taxon>Bacillota</taxon>
        <taxon>Bacilli</taxon>
        <taxon>Lactobacillales</taxon>
        <taxon>Streptococcaceae</taxon>
        <taxon>Streptococcus</taxon>
    </lineage>
</organism>
<comment type="caution">
    <text evidence="1">The sequence shown here is derived from an EMBL/GenBank/DDBJ whole genome shotgun (WGS) entry which is preliminary data.</text>
</comment>
<evidence type="ECO:0000313" key="1">
    <source>
        <dbReference type="EMBL" id="MET3634454.1"/>
    </source>
</evidence>
<accession>A0ABV2JFA9</accession>
<proteinExistence type="predicted"/>
<name>A0ABV2JFA9_9STRE</name>
<reference evidence="1 2" key="1">
    <citation type="submission" date="2024-06" db="EMBL/GenBank/DDBJ databases">
        <title>Genomic Encyclopedia of Type Strains, Phase IV (KMG-IV): sequencing the most valuable type-strain genomes for metagenomic binning, comparative biology and taxonomic classification.</title>
        <authorList>
            <person name="Goeker M."/>
        </authorList>
    </citation>
    <scope>NUCLEOTIDE SEQUENCE [LARGE SCALE GENOMIC DNA]</scope>
    <source>
        <strain evidence="1 2">DSM 28302</strain>
    </source>
</reference>
<dbReference type="Proteomes" id="UP001549037">
    <property type="component" value="Unassembled WGS sequence"/>
</dbReference>
<evidence type="ECO:0000313" key="2">
    <source>
        <dbReference type="Proteomes" id="UP001549037"/>
    </source>
</evidence>
<gene>
    <name evidence="1" type="ORF">ABID28_001097</name>
</gene>
<keyword evidence="2" id="KW-1185">Reference proteome</keyword>
<protein>
    <submittedName>
        <fullName evidence="1">Uncharacterized protein</fullName>
    </submittedName>
</protein>